<dbReference type="PANTHER" id="PTHR34978:SF3">
    <property type="entry name" value="SLR0241 PROTEIN"/>
    <property type="match status" value="1"/>
</dbReference>
<evidence type="ECO:0000256" key="1">
    <source>
        <dbReference type="ARBA" id="ARBA00011075"/>
    </source>
</evidence>
<dbReference type="SUPFAM" id="SSF56601">
    <property type="entry name" value="beta-lactamase/transpeptidase-like"/>
    <property type="match status" value="1"/>
</dbReference>
<keyword evidence="2" id="KW-0472">Membrane</keyword>
<dbReference type="Pfam" id="PF05569">
    <property type="entry name" value="Peptidase_M56"/>
    <property type="match status" value="1"/>
</dbReference>
<dbReference type="PANTHER" id="PTHR34978">
    <property type="entry name" value="POSSIBLE SENSOR-TRANSDUCER PROTEIN BLAR"/>
    <property type="match status" value="1"/>
</dbReference>
<keyword evidence="2" id="KW-1133">Transmembrane helix</keyword>
<dbReference type="RefSeq" id="WP_158425928.1">
    <property type="nucleotide sequence ID" value="NZ_JAOQJQ010000006.1"/>
</dbReference>
<accession>A0ABT2TM31</accession>
<evidence type="ECO:0000256" key="2">
    <source>
        <dbReference type="SAM" id="Phobius"/>
    </source>
</evidence>
<dbReference type="CDD" id="cd07341">
    <property type="entry name" value="M56_BlaR1_MecR1_like"/>
    <property type="match status" value="1"/>
</dbReference>
<dbReference type="Pfam" id="PF00905">
    <property type="entry name" value="Transpeptidase"/>
    <property type="match status" value="1"/>
</dbReference>
<dbReference type="Gene3D" id="3.40.710.10">
    <property type="entry name" value="DD-peptidase/beta-lactamase superfamily"/>
    <property type="match status" value="1"/>
</dbReference>
<evidence type="ECO:0000259" key="4">
    <source>
        <dbReference type="Pfam" id="PF05569"/>
    </source>
</evidence>
<dbReference type="InterPro" id="IPR001460">
    <property type="entry name" value="PCN-bd_Tpept"/>
</dbReference>
<dbReference type="InterPro" id="IPR008756">
    <property type="entry name" value="Peptidase_M56"/>
</dbReference>
<evidence type="ECO:0000313" key="5">
    <source>
        <dbReference type="EMBL" id="MCU6763283.1"/>
    </source>
</evidence>
<evidence type="ECO:0000313" key="6">
    <source>
        <dbReference type="Proteomes" id="UP001652442"/>
    </source>
</evidence>
<organism evidence="5 6">
    <name type="scientific">Brotonthovivens ammoniilytica</name>
    <dbReference type="NCBI Taxonomy" id="2981725"/>
    <lineage>
        <taxon>Bacteria</taxon>
        <taxon>Bacillati</taxon>
        <taxon>Bacillota</taxon>
        <taxon>Clostridia</taxon>
        <taxon>Lachnospirales</taxon>
        <taxon>Lachnospiraceae</taxon>
        <taxon>Brotonthovivens</taxon>
    </lineage>
</organism>
<dbReference type="InterPro" id="IPR012338">
    <property type="entry name" value="Beta-lactam/transpept-like"/>
</dbReference>
<gene>
    <name evidence="5" type="ORF">OCV88_13270</name>
</gene>
<keyword evidence="2" id="KW-0812">Transmembrane</keyword>
<dbReference type="EMBL" id="JAOQJQ010000006">
    <property type="protein sequence ID" value="MCU6763283.1"/>
    <property type="molecule type" value="Genomic_DNA"/>
</dbReference>
<name>A0ABT2TM31_9FIRM</name>
<feature type="domain" description="Peptidase M56" evidence="4">
    <location>
        <begin position="16"/>
        <end position="310"/>
    </location>
</feature>
<dbReference type="InterPro" id="IPR052173">
    <property type="entry name" value="Beta-lactam_resp_regulator"/>
</dbReference>
<feature type="transmembrane region" description="Helical" evidence="2">
    <location>
        <begin position="6"/>
        <end position="27"/>
    </location>
</feature>
<reference evidence="5 6" key="1">
    <citation type="journal article" date="2021" name="ISME Commun">
        <title>Automated analysis of genomic sequences facilitates high-throughput and comprehensive description of bacteria.</title>
        <authorList>
            <person name="Hitch T.C.A."/>
        </authorList>
    </citation>
    <scope>NUCLEOTIDE SEQUENCE [LARGE SCALE GENOMIC DNA]</scope>
    <source>
        <strain evidence="5 6">Sanger_109</strain>
    </source>
</reference>
<keyword evidence="6" id="KW-1185">Reference proteome</keyword>
<comment type="caution">
    <text evidence="5">The sequence shown here is derived from an EMBL/GenBank/DDBJ whole genome shotgun (WGS) entry which is preliminary data.</text>
</comment>
<protein>
    <submittedName>
        <fullName evidence="5">BlaR1 family beta-lactam sensor/signal transducer</fullName>
    </submittedName>
</protein>
<feature type="transmembrane region" description="Helical" evidence="2">
    <location>
        <begin position="39"/>
        <end position="57"/>
    </location>
</feature>
<feature type="transmembrane region" description="Helical" evidence="2">
    <location>
        <begin position="323"/>
        <end position="342"/>
    </location>
</feature>
<sequence length="597" mass="67540">MNFIMQFIICNGFICILTGIILTAKHYLQRHTTVNSRYLFWYFYLAMISIPFLPLGISDLSRRIQGLFSRSGTLAAGSLSPSVFSDASVINRHWVEDIFVSSQPGLWQHLGTLLLIVWVCGMLCTAGLTLACCIRLFNIQINSFPVSETTHPQLYTLYRECCAEMKLSGRCRLLTSCRISSPVTYGIFRPKILVPEDIDLMLSEKELHCILLHELQHCRQKDAWSNVLICIFRILYWFNPLVHLAFRQFETDRESACDYAVISHIGSQQHLEYAQAIIRFADQMLKRTAFSPVSGIGQKTSQMKKRILLIASYETAPARKKQLTAVLLAGFAFLVFLVSPLLTVSAGSSSGYQPDSRQVQTTDLSAYFQGYQGTFVLYDQSKDQYQIYNQKLSQKRFSPDSTYKAAAALLALNAGVITPKDSLRSWDNSPQPYESWNQDQTLTSAMQNSVNWYFQNLDAQTGAVQLLKGYRELSYGNGDISGGLNSYWMESTLKISPLEQVNFLRNLYCNEWGYKEENIQAVKQSLFLSQESQSSLYGKTGSGKTSDSARTGWFIGYVEQSENIYFFAAHIEDKDSASGSTAQKIVQTILKDYGIFQ</sequence>
<proteinExistence type="inferred from homology"/>
<evidence type="ECO:0000259" key="3">
    <source>
        <dbReference type="Pfam" id="PF00905"/>
    </source>
</evidence>
<dbReference type="Proteomes" id="UP001652442">
    <property type="component" value="Unassembled WGS sequence"/>
</dbReference>
<comment type="similarity">
    <text evidence="1">Belongs to the peptidase M56 family.</text>
</comment>
<feature type="transmembrane region" description="Helical" evidence="2">
    <location>
        <begin position="113"/>
        <end position="137"/>
    </location>
</feature>
<feature type="domain" description="Penicillin-binding protein transpeptidase" evidence="3">
    <location>
        <begin position="381"/>
        <end position="591"/>
    </location>
</feature>
<dbReference type="NCBIfam" id="NF000326">
    <property type="entry name" value="blaR1_generic"/>
    <property type="match status" value="1"/>
</dbReference>